<comment type="caution">
    <text evidence="1">The sequence shown here is derived from an EMBL/GenBank/DDBJ whole genome shotgun (WGS) entry which is preliminary data.</text>
</comment>
<reference evidence="1 2" key="1">
    <citation type="journal article" date="2018" name="BMC Genomics">
        <title>Genomic evidence for intraspecific hybridization in a clonal and extremely halotolerant yeast.</title>
        <authorList>
            <person name="Gostincar C."/>
            <person name="Stajich J.E."/>
            <person name="Zupancic J."/>
            <person name="Zalar P."/>
            <person name="Gunde-Cimerman N."/>
        </authorList>
    </citation>
    <scope>NUCLEOTIDE SEQUENCE [LARGE SCALE GENOMIC DNA]</scope>
    <source>
        <strain evidence="1 2">EXF-10513</strain>
    </source>
</reference>
<dbReference type="VEuPathDB" id="FungiDB:BTJ68_14045"/>
<sequence length="159" mass="17088">LTPTTTTKTVPAPTGQLQRPSLLKTNLQLRTETTQMWFAQTTIQIPLNPSNLSNLHAFLQNVGRANLAVLGGLELAYTNCVLQAGGRYTHPSTRQEGVLALLVLLAEAGVRMQALEVSTAKCQCREGGRCRSSARAYVHVFAMLLGGFRSTSEAGEGFG</sequence>
<accession>A0A3M7F9G6</accession>
<dbReference type="EMBL" id="QWIO01000795">
    <property type="protein sequence ID" value="RMY84994.1"/>
    <property type="molecule type" value="Genomic_DNA"/>
</dbReference>
<evidence type="ECO:0000313" key="1">
    <source>
        <dbReference type="EMBL" id="RMY84994.1"/>
    </source>
</evidence>
<feature type="non-terminal residue" evidence="1">
    <location>
        <position position="1"/>
    </location>
</feature>
<dbReference type="Proteomes" id="UP000269539">
    <property type="component" value="Unassembled WGS sequence"/>
</dbReference>
<dbReference type="AlphaFoldDB" id="A0A3M7F9G6"/>
<organism evidence="1 2">
    <name type="scientific">Hortaea werneckii</name>
    <name type="common">Black yeast</name>
    <name type="synonym">Cladosporium werneckii</name>
    <dbReference type="NCBI Taxonomy" id="91943"/>
    <lineage>
        <taxon>Eukaryota</taxon>
        <taxon>Fungi</taxon>
        <taxon>Dikarya</taxon>
        <taxon>Ascomycota</taxon>
        <taxon>Pezizomycotina</taxon>
        <taxon>Dothideomycetes</taxon>
        <taxon>Dothideomycetidae</taxon>
        <taxon>Mycosphaerellales</taxon>
        <taxon>Teratosphaeriaceae</taxon>
        <taxon>Hortaea</taxon>
    </lineage>
</organism>
<gene>
    <name evidence="1" type="ORF">D0864_07411</name>
</gene>
<name>A0A3M7F9G6_HORWE</name>
<proteinExistence type="predicted"/>
<protein>
    <submittedName>
        <fullName evidence="1">Uncharacterized protein</fullName>
    </submittedName>
</protein>
<evidence type="ECO:0000313" key="2">
    <source>
        <dbReference type="Proteomes" id="UP000269539"/>
    </source>
</evidence>